<organism evidence="2 3">
    <name type="scientific">Capnocytophaga canis</name>
    <dbReference type="NCBI Taxonomy" id="1848903"/>
    <lineage>
        <taxon>Bacteria</taxon>
        <taxon>Pseudomonadati</taxon>
        <taxon>Bacteroidota</taxon>
        <taxon>Flavobacteriia</taxon>
        <taxon>Flavobacteriales</taxon>
        <taxon>Flavobacteriaceae</taxon>
        <taxon>Capnocytophaga</taxon>
    </lineage>
</organism>
<dbReference type="RefSeq" id="WP_042007406.1">
    <property type="nucleotide sequence ID" value="NZ_CDOL01000212.1"/>
</dbReference>
<reference evidence="2 3" key="1">
    <citation type="submission" date="2015-01" db="EMBL/GenBank/DDBJ databases">
        <authorList>
            <person name="Xiang T."/>
            <person name="Song Y."/>
            <person name="Huang L."/>
            <person name="Wang B."/>
            <person name="Wu P."/>
        </authorList>
    </citation>
    <scope>NUCLEOTIDE SEQUENCE [LARGE SCALE GENOMIC DNA]</scope>
    <source>
        <strain evidence="2 3">CcD93</strain>
    </source>
</reference>
<feature type="transmembrane region" description="Helical" evidence="1">
    <location>
        <begin position="20"/>
        <end position="42"/>
    </location>
</feature>
<protein>
    <submittedName>
        <fullName evidence="2">Uncharacterized protein</fullName>
    </submittedName>
</protein>
<dbReference type="AlphaFoldDB" id="A0A0B7IS24"/>
<accession>A0A0B7IS24</accession>
<sequence>MEKETQQEHTSKQISYQRKVKTSFLIIHFLVMLLIAYAIYLLNEKVMATVLKKGYDETTNDLVNNLMNILPIFYTGLGISLGFLIQSFWKNLKDYYQQ</sequence>
<feature type="transmembrane region" description="Helical" evidence="1">
    <location>
        <begin position="62"/>
        <end position="85"/>
    </location>
</feature>
<name>A0A0B7IS24_9FLAO</name>
<keyword evidence="1" id="KW-0812">Transmembrane</keyword>
<evidence type="ECO:0000313" key="2">
    <source>
        <dbReference type="EMBL" id="CEN52743.1"/>
    </source>
</evidence>
<evidence type="ECO:0000256" key="1">
    <source>
        <dbReference type="SAM" id="Phobius"/>
    </source>
</evidence>
<keyword evidence="1" id="KW-0472">Membrane</keyword>
<dbReference type="EMBL" id="CDOL01000212">
    <property type="protein sequence ID" value="CEN52743.1"/>
    <property type="molecule type" value="Genomic_DNA"/>
</dbReference>
<gene>
    <name evidence="2" type="ORF">CCAND93_290010</name>
</gene>
<proteinExistence type="predicted"/>
<dbReference type="Proteomes" id="UP000038200">
    <property type="component" value="Unassembled WGS sequence"/>
</dbReference>
<evidence type="ECO:0000313" key="3">
    <source>
        <dbReference type="Proteomes" id="UP000038200"/>
    </source>
</evidence>
<keyword evidence="1" id="KW-1133">Transmembrane helix</keyword>